<dbReference type="CDD" id="cd16833">
    <property type="entry name" value="YfiH"/>
    <property type="match status" value="1"/>
</dbReference>
<dbReference type="GO" id="GO:0016787">
    <property type="term" value="F:hydrolase activity"/>
    <property type="evidence" value="ECO:0007669"/>
    <property type="project" value="UniProtKB-KW"/>
</dbReference>
<evidence type="ECO:0000256" key="5">
    <source>
        <dbReference type="ARBA" id="ARBA00022801"/>
    </source>
</evidence>
<dbReference type="RefSeq" id="WP_338293234.1">
    <property type="nucleotide sequence ID" value="NZ_AP027272.1"/>
</dbReference>
<evidence type="ECO:0000256" key="6">
    <source>
        <dbReference type="ARBA" id="ARBA00022833"/>
    </source>
</evidence>
<gene>
    <name evidence="11" type="ORF">MACH26_27740</name>
</gene>
<dbReference type="EMBL" id="AP027272">
    <property type="protein sequence ID" value="BDX07253.1"/>
    <property type="molecule type" value="Genomic_DNA"/>
</dbReference>
<dbReference type="NCBIfam" id="TIGR00726">
    <property type="entry name" value="peptidoglycan editing factor PgeF"/>
    <property type="match status" value="1"/>
</dbReference>
<evidence type="ECO:0000256" key="10">
    <source>
        <dbReference type="RuleBase" id="RU361274"/>
    </source>
</evidence>
<evidence type="ECO:0000256" key="8">
    <source>
        <dbReference type="ARBA" id="ARBA00048968"/>
    </source>
</evidence>
<evidence type="ECO:0000256" key="2">
    <source>
        <dbReference type="ARBA" id="ARBA00007353"/>
    </source>
</evidence>
<dbReference type="GO" id="GO:0017061">
    <property type="term" value="F:S-methyl-5-thioadenosine phosphorylase activity"/>
    <property type="evidence" value="ECO:0007669"/>
    <property type="project" value="UniProtKB-EC"/>
</dbReference>
<dbReference type="Proteomes" id="UP001333710">
    <property type="component" value="Chromosome"/>
</dbReference>
<comment type="catalytic activity">
    <reaction evidence="1">
        <text>inosine + phosphate = alpha-D-ribose 1-phosphate + hypoxanthine</text>
        <dbReference type="Rhea" id="RHEA:27646"/>
        <dbReference type="ChEBI" id="CHEBI:17368"/>
        <dbReference type="ChEBI" id="CHEBI:17596"/>
        <dbReference type="ChEBI" id="CHEBI:43474"/>
        <dbReference type="ChEBI" id="CHEBI:57720"/>
        <dbReference type="EC" id="2.4.2.1"/>
    </reaction>
    <physiologicalReaction direction="left-to-right" evidence="1">
        <dbReference type="Rhea" id="RHEA:27647"/>
    </physiologicalReaction>
</comment>
<comment type="catalytic activity">
    <reaction evidence="7">
        <text>adenosine + H2O + H(+) = inosine + NH4(+)</text>
        <dbReference type="Rhea" id="RHEA:24408"/>
        <dbReference type="ChEBI" id="CHEBI:15377"/>
        <dbReference type="ChEBI" id="CHEBI:15378"/>
        <dbReference type="ChEBI" id="CHEBI:16335"/>
        <dbReference type="ChEBI" id="CHEBI:17596"/>
        <dbReference type="ChEBI" id="CHEBI:28938"/>
        <dbReference type="EC" id="3.5.4.4"/>
    </reaction>
    <physiologicalReaction direction="left-to-right" evidence="7">
        <dbReference type="Rhea" id="RHEA:24409"/>
    </physiologicalReaction>
</comment>
<dbReference type="PANTHER" id="PTHR30616:SF2">
    <property type="entry name" value="PURINE NUCLEOSIDE PHOSPHORYLASE LACC1"/>
    <property type="match status" value="1"/>
</dbReference>
<comment type="similarity">
    <text evidence="2 10">Belongs to the purine nucleoside phosphorylase YfiH/LACC1 family.</text>
</comment>
<dbReference type="GO" id="GO:0005507">
    <property type="term" value="F:copper ion binding"/>
    <property type="evidence" value="ECO:0007669"/>
    <property type="project" value="TreeGrafter"/>
</dbReference>
<dbReference type="InterPro" id="IPR003730">
    <property type="entry name" value="Cu_polyphenol_OxRdtase"/>
</dbReference>
<accession>A0AA48HHY6</accession>
<evidence type="ECO:0000313" key="12">
    <source>
        <dbReference type="Proteomes" id="UP001333710"/>
    </source>
</evidence>
<evidence type="ECO:0000256" key="9">
    <source>
        <dbReference type="ARBA" id="ARBA00049893"/>
    </source>
</evidence>
<reference evidence="11" key="1">
    <citation type="submission" date="2023-01" db="EMBL/GenBank/DDBJ databases">
        <title>Complete genome sequence of Planctobacterium marinum strain Dej080120_11.</title>
        <authorList>
            <person name="Ueki S."/>
            <person name="Maruyama F."/>
        </authorList>
    </citation>
    <scope>NUCLEOTIDE SEQUENCE</scope>
    <source>
        <strain evidence="11">Dej080120_11</strain>
    </source>
</reference>
<evidence type="ECO:0000256" key="4">
    <source>
        <dbReference type="ARBA" id="ARBA00022723"/>
    </source>
</evidence>
<evidence type="ECO:0000256" key="7">
    <source>
        <dbReference type="ARBA" id="ARBA00047989"/>
    </source>
</evidence>
<evidence type="ECO:0000256" key="1">
    <source>
        <dbReference type="ARBA" id="ARBA00000553"/>
    </source>
</evidence>
<dbReference type="SUPFAM" id="SSF64438">
    <property type="entry name" value="CNF1/YfiH-like putative cysteine hydrolases"/>
    <property type="match status" value="1"/>
</dbReference>
<keyword evidence="12" id="KW-1185">Reference proteome</keyword>
<evidence type="ECO:0000313" key="11">
    <source>
        <dbReference type="EMBL" id="BDX07253.1"/>
    </source>
</evidence>
<name>A0AA48HHY6_9ALTE</name>
<sequence length="244" mass="26605">MTAHFITPDWTAPSHVKAISTLRSGGTSSGVYDSLNLGLHVGDEEQRVVANRSSLPGPNKRLWLQQTHSCRVVKFGEGSIVGDNDNTAADGSFTFFKNHSCVVMTADCLPVLLTNKQGSFVAALHCGWRGLAGDIIQQCLLQLRSHIQSNGEVIAWLGPAIGPDAFEVGSDVLAAFPKQSSAFKAQPNDKYLADIFAIATMKLNLLGVTQVFSSNLCTWSDRQRFFSYRRDGQTGRMASLIWIE</sequence>
<dbReference type="InterPro" id="IPR038371">
    <property type="entry name" value="Cu_polyphenol_OxRdtase_sf"/>
</dbReference>
<dbReference type="AlphaFoldDB" id="A0AA48HHY6"/>
<evidence type="ECO:0000256" key="3">
    <source>
        <dbReference type="ARBA" id="ARBA00022679"/>
    </source>
</evidence>
<proteinExistence type="inferred from homology"/>
<keyword evidence="5" id="KW-0378">Hydrolase</keyword>
<keyword evidence="6" id="KW-0862">Zinc</keyword>
<dbReference type="PANTHER" id="PTHR30616">
    <property type="entry name" value="UNCHARACTERIZED PROTEIN YFIH"/>
    <property type="match status" value="1"/>
</dbReference>
<dbReference type="InterPro" id="IPR011324">
    <property type="entry name" value="Cytotoxic_necrot_fac-like_cat"/>
</dbReference>
<dbReference type="Pfam" id="PF02578">
    <property type="entry name" value="Cu-oxidase_4"/>
    <property type="match status" value="1"/>
</dbReference>
<dbReference type="KEGG" id="pmaw:MACH26_27740"/>
<comment type="catalytic activity">
    <reaction evidence="8">
        <text>adenosine + phosphate = alpha-D-ribose 1-phosphate + adenine</text>
        <dbReference type="Rhea" id="RHEA:27642"/>
        <dbReference type="ChEBI" id="CHEBI:16335"/>
        <dbReference type="ChEBI" id="CHEBI:16708"/>
        <dbReference type="ChEBI" id="CHEBI:43474"/>
        <dbReference type="ChEBI" id="CHEBI:57720"/>
        <dbReference type="EC" id="2.4.2.1"/>
    </reaction>
    <physiologicalReaction direction="left-to-right" evidence="8">
        <dbReference type="Rhea" id="RHEA:27643"/>
    </physiologicalReaction>
</comment>
<keyword evidence="4" id="KW-0479">Metal-binding</keyword>
<protein>
    <recommendedName>
        <fullName evidence="10">Purine nucleoside phosphorylase</fullName>
    </recommendedName>
</protein>
<dbReference type="Gene3D" id="3.60.140.10">
    <property type="entry name" value="CNF1/YfiH-like putative cysteine hydrolases"/>
    <property type="match status" value="1"/>
</dbReference>
<keyword evidence="3" id="KW-0808">Transferase</keyword>
<organism evidence="11 12">
    <name type="scientific">Planctobacterium marinum</name>
    <dbReference type="NCBI Taxonomy" id="1631968"/>
    <lineage>
        <taxon>Bacteria</taxon>
        <taxon>Pseudomonadati</taxon>
        <taxon>Pseudomonadota</taxon>
        <taxon>Gammaproteobacteria</taxon>
        <taxon>Alteromonadales</taxon>
        <taxon>Alteromonadaceae</taxon>
        <taxon>Planctobacterium</taxon>
    </lineage>
</organism>
<comment type="catalytic activity">
    <reaction evidence="9">
        <text>S-methyl-5'-thioadenosine + phosphate = 5-(methylsulfanyl)-alpha-D-ribose 1-phosphate + adenine</text>
        <dbReference type="Rhea" id="RHEA:11852"/>
        <dbReference type="ChEBI" id="CHEBI:16708"/>
        <dbReference type="ChEBI" id="CHEBI:17509"/>
        <dbReference type="ChEBI" id="CHEBI:43474"/>
        <dbReference type="ChEBI" id="CHEBI:58533"/>
        <dbReference type="EC" id="2.4.2.28"/>
    </reaction>
    <physiologicalReaction direction="left-to-right" evidence="9">
        <dbReference type="Rhea" id="RHEA:11853"/>
    </physiologicalReaction>
</comment>